<keyword evidence="2" id="KW-1185">Reference proteome</keyword>
<dbReference type="EMBL" id="QXXQ01000006">
    <property type="protein sequence ID" value="RID91564.1"/>
    <property type="molecule type" value="Genomic_DNA"/>
</dbReference>
<proteinExistence type="predicted"/>
<evidence type="ECO:0000313" key="2">
    <source>
        <dbReference type="Proteomes" id="UP000266649"/>
    </source>
</evidence>
<sequence>MTIRSSILHLTFVHPFNLAGYHETFPAGSYDVLTEYELLYGLSFQAHRRVSTFLRVEARAGVTELLPTTENDLEAALARDTASHEISDATVSISSKETK</sequence>
<gene>
    <name evidence="1" type="ORF">D2N39_12755</name>
</gene>
<dbReference type="Proteomes" id="UP000266649">
    <property type="component" value="Unassembled WGS sequence"/>
</dbReference>
<reference evidence="1 2" key="1">
    <citation type="submission" date="2018-09" db="EMBL/GenBank/DDBJ databases">
        <title>Gemmobacter lutimaris sp. nov., a marine bacterium isolated from tidal flat.</title>
        <authorList>
            <person name="Lee D.W."/>
            <person name="Yoo Y."/>
            <person name="Kim J.-J."/>
            <person name="Kim B.S."/>
        </authorList>
    </citation>
    <scope>NUCLEOTIDE SEQUENCE [LARGE SCALE GENOMIC DNA]</scope>
    <source>
        <strain evidence="1 2">YJ-T1-11</strain>
    </source>
</reference>
<name>A0A398BPD0_9RHOB</name>
<accession>A0A398BPD0</accession>
<organism evidence="1 2">
    <name type="scientific">Gemmobacter lutimaris</name>
    <dbReference type="NCBI Taxonomy" id="2306023"/>
    <lineage>
        <taxon>Bacteria</taxon>
        <taxon>Pseudomonadati</taxon>
        <taxon>Pseudomonadota</taxon>
        <taxon>Alphaproteobacteria</taxon>
        <taxon>Rhodobacterales</taxon>
        <taxon>Paracoccaceae</taxon>
        <taxon>Gemmobacter</taxon>
    </lineage>
</organism>
<evidence type="ECO:0000313" key="1">
    <source>
        <dbReference type="EMBL" id="RID91564.1"/>
    </source>
</evidence>
<dbReference type="AlphaFoldDB" id="A0A398BPD0"/>
<protein>
    <submittedName>
        <fullName evidence="1">Uncharacterized protein</fullName>
    </submittedName>
</protein>
<comment type="caution">
    <text evidence="1">The sequence shown here is derived from an EMBL/GenBank/DDBJ whole genome shotgun (WGS) entry which is preliminary data.</text>
</comment>